<keyword evidence="3" id="KW-0238">DNA-binding</keyword>
<dbReference type="Pfam" id="PF00172">
    <property type="entry name" value="Zn_clus"/>
    <property type="match status" value="1"/>
</dbReference>
<protein>
    <submittedName>
        <fullName evidence="8">Transcriptional activator protein-like protein</fullName>
    </submittedName>
</protein>
<comment type="caution">
    <text evidence="8">The sequence shown here is derived from an EMBL/GenBank/DDBJ whole genome shotgun (WGS) entry which is preliminary data.</text>
</comment>
<evidence type="ECO:0000259" key="7">
    <source>
        <dbReference type="PROSITE" id="PS50048"/>
    </source>
</evidence>
<evidence type="ECO:0000256" key="6">
    <source>
        <dbReference type="SAM" id="MobiDB-lite"/>
    </source>
</evidence>
<evidence type="ECO:0000256" key="3">
    <source>
        <dbReference type="ARBA" id="ARBA00023125"/>
    </source>
</evidence>
<accession>A0A9P9XW28</accession>
<keyword evidence="1" id="KW-0862">Zinc</keyword>
<dbReference type="EMBL" id="JAGIXG020000067">
    <property type="protein sequence ID" value="KAI6778500.1"/>
    <property type="molecule type" value="Genomic_DNA"/>
</dbReference>
<dbReference type="Proteomes" id="UP001055219">
    <property type="component" value="Unassembled WGS sequence"/>
</dbReference>
<evidence type="ECO:0000256" key="5">
    <source>
        <dbReference type="ARBA" id="ARBA00023242"/>
    </source>
</evidence>
<dbReference type="OrthoDB" id="4936903at2759"/>
<dbReference type="InterPro" id="IPR051439">
    <property type="entry name" value="XlnR/Xlr1"/>
</dbReference>
<proteinExistence type="predicted"/>
<sequence length="217" mass="24349">MTRACDYCHRRSVRCHPGGKCRNCLDFGLDCLYQREVKKRGAPARGKDGEDTVAGVSPNDDHCPLSNGSSRSGNAYLYGFQAAEHHRDDRTPEHGPLPVNEDTSTLDQCCVSANKIIDKFKIIPQGLPNSHQRPAAAPPRGDRRRAWPVEPAIMRNTDFQEGIAQYANVSSVLRCHAGLLENLESVLKGRRLTERLEEQAPGIEEHIRVMQRRQEQK</sequence>
<evidence type="ECO:0000256" key="2">
    <source>
        <dbReference type="ARBA" id="ARBA00023015"/>
    </source>
</evidence>
<feature type="region of interest" description="Disordered" evidence="6">
    <location>
        <begin position="40"/>
        <end position="66"/>
    </location>
</feature>
<dbReference type="GO" id="GO:0000981">
    <property type="term" value="F:DNA-binding transcription factor activity, RNA polymerase II-specific"/>
    <property type="evidence" value="ECO:0007669"/>
    <property type="project" value="InterPro"/>
</dbReference>
<dbReference type="AlphaFoldDB" id="A0A9P9XW28"/>
<dbReference type="InterPro" id="IPR036864">
    <property type="entry name" value="Zn2-C6_fun-type_DNA-bd_sf"/>
</dbReference>
<dbReference type="GO" id="GO:0003677">
    <property type="term" value="F:DNA binding"/>
    <property type="evidence" value="ECO:0007669"/>
    <property type="project" value="UniProtKB-KW"/>
</dbReference>
<keyword evidence="5" id="KW-0539">Nucleus</keyword>
<dbReference type="CDD" id="cd00067">
    <property type="entry name" value="GAL4"/>
    <property type="match status" value="1"/>
</dbReference>
<dbReference type="GeneID" id="75826915"/>
<evidence type="ECO:0000313" key="8">
    <source>
        <dbReference type="EMBL" id="KAI6778500.1"/>
    </source>
</evidence>
<reference evidence="8" key="1">
    <citation type="journal article" date="2021" name="J Fungi (Basel)">
        <title>Genomic and Metabolomic Analyses of the Marine Fungus Emericellopsis cladophorae: Insights into Saltwater Adaptability Mechanisms and Its Biosynthetic Potential.</title>
        <authorList>
            <person name="Goncalves M.F.M."/>
            <person name="Hilario S."/>
            <person name="Van de Peer Y."/>
            <person name="Esteves A.C."/>
            <person name="Alves A."/>
        </authorList>
    </citation>
    <scope>NUCLEOTIDE SEQUENCE</scope>
    <source>
        <strain evidence="8">MUM 19.33</strain>
    </source>
</reference>
<organism evidence="8 9">
    <name type="scientific">Emericellopsis cladophorae</name>
    <dbReference type="NCBI Taxonomy" id="2686198"/>
    <lineage>
        <taxon>Eukaryota</taxon>
        <taxon>Fungi</taxon>
        <taxon>Dikarya</taxon>
        <taxon>Ascomycota</taxon>
        <taxon>Pezizomycotina</taxon>
        <taxon>Sordariomycetes</taxon>
        <taxon>Hypocreomycetidae</taxon>
        <taxon>Hypocreales</taxon>
        <taxon>Bionectriaceae</taxon>
        <taxon>Emericellopsis</taxon>
    </lineage>
</organism>
<dbReference type="GO" id="GO:0008270">
    <property type="term" value="F:zinc ion binding"/>
    <property type="evidence" value="ECO:0007669"/>
    <property type="project" value="InterPro"/>
</dbReference>
<reference evidence="8" key="2">
    <citation type="submission" date="2022-07" db="EMBL/GenBank/DDBJ databases">
        <authorList>
            <person name="Goncalves M.F.M."/>
            <person name="Hilario S."/>
            <person name="Van De Peer Y."/>
            <person name="Esteves A.C."/>
            <person name="Alves A."/>
        </authorList>
    </citation>
    <scope>NUCLEOTIDE SEQUENCE</scope>
    <source>
        <strain evidence="8">MUM 19.33</strain>
    </source>
</reference>
<dbReference type="RefSeq" id="XP_051359356.1">
    <property type="nucleotide sequence ID" value="XM_051509707.1"/>
</dbReference>
<feature type="domain" description="Zn(2)-C6 fungal-type" evidence="7">
    <location>
        <begin position="4"/>
        <end position="33"/>
    </location>
</feature>
<dbReference type="PROSITE" id="PS50048">
    <property type="entry name" value="ZN2_CY6_FUNGAL_2"/>
    <property type="match status" value="1"/>
</dbReference>
<keyword evidence="4" id="KW-0804">Transcription</keyword>
<evidence type="ECO:0000313" key="9">
    <source>
        <dbReference type="Proteomes" id="UP001055219"/>
    </source>
</evidence>
<keyword evidence="9" id="KW-1185">Reference proteome</keyword>
<dbReference type="PANTHER" id="PTHR47663">
    <property type="entry name" value="XYLANOLYTIC TRANSCRIPTIONAL ACTIVATOR XLNR-RELATED"/>
    <property type="match status" value="1"/>
</dbReference>
<gene>
    <name evidence="8" type="ORF">J7T54_000396</name>
</gene>
<name>A0A9P9XW28_9HYPO</name>
<dbReference type="SUPFAM" id="SSF57701">
    <property type="entry name" value="Zn2/Cys6 DNA-binding domain"/>
    <property type="match status" value="1"/>
</dbReference>
<keyword evidence="2" id="KW-0805">Transcription regulation</keyword>
<dbReference type="PANTHER" id="PTHR47663:SF1">
    <property type="entry name" value="XYLANOLYTIC TRANSCRIPTIONAL ACTIVATOR XLNR-RELATED"/>
    <property type="match status" value="1"/>
</dbReference>
<evidence type="ECO:0000256" key="4">
    <source>
        <dbReference type="ARBA" id="ARBA00023163"/>
    </source>
</evidence>
<evidence type="ECO:0000256" key="1">
    <source>
        <dbReference type="ARBA" id="ARBA00022833"/>
    </source>
</evidence>
<dbReference type="Gene3D" id="4.10.240.10">
    <property type="entry name" value="Zn(2)-C6 fungal-type DNA-binding domain"/>
    <property type="match status" value="1"/>
</dbReference>
<dbReference type="InterPro" id="IPR001138">
    <property type="entry name" value="Zn2Cys6_DnaBD"/>
</dbReference>